<evidence type="ECO:0000313" key="2">
    <source>
        <dbReference type="Proteomes" id="UP000623440"/>
    </source>
</evidence>
<dbReference type="RefSeq" id="WP_190939103.1">
    <property type="nucleotide sequence ID" value="NZ_JACJSI010000003.1"/>
</dbReference>
<dbReference type="Proteomes" id="UP000623440">
    <property type="component" value="Unassembled WGS sequence"/>
</dbReference>
<sequence>MPRFLRLIINIVVLSALLVISQQVWAQDWRPVRGGIPFGISGMALIEQQSNSLDFLIAHDNKQKNQGRLAIISIKGKNQLEYFPLSWPNNIELPIDLEALTSVPEKTKFSFIGLTSSGKAYYIRLEPANKTISIIKEFNLPGIIQGNNFEAFGLQNIDGKLVTIWGHRGEGEQLATIFWGIFDLAKYEITLAGSANLKVPFPSGNVRHISDIKVDPVGIVYITSASDAGDDGPFQSAVYVAGYLGFRGNKIAWRQNSQLVPLYRSDYHKIEGMELVPGAEGGVIVGTDDENLGSYVYIVGGNS</sequence>
<reference evidence="1 2" key="1">
    <citation type="journal article" date="2020" name="ISME J.">
        <title>Comparative genomics reveals insights into cyanobacterial evolution and habitat adaptation.</title>
        <authorList>
            <person name="Chen M.Y."/>
            <person name="Teng W.K."/>
            <person name="Zhao L."/>
            <person name="Hu C.X."/>
            <person name="Zhou Y.K."/>
            <person name="Han B.P."/>
            <person name="Song L.R."/>
            <person name="Shu W.S."/>
        </authorList>
    </citation>
    <scope>NUCLEOTIDE SEQUENCE [LARGE SCALE GENOMIC DNA]</scope>
    <source>
        <strain evidence="1 2">FACHB-838</strain>
    </source>
</reference>
<protein>
    <submittedName>
        <fullName evidence="1">Uncharacterized protein</fullName>
    </submittedName>
</protein>
<name>A0ABR8DGD7_9NOSO</name>
<accession>A0ABR8DGD7</accession>
<dbReference type="EMBL" id="JACJSI010000003">
    <property type="protein sequence ID" value="MBD2528441.1"/>
    <property type="molecule type" value="Genomic_DNA"/>
</dbReference>
<evidence type="ECO:0000313" key="1">
    <source>
        <dbReference type="EMBL" id="MBD2528441.1"/>
    </source>
</evidence>
<proteinExistence type="predicted"/>
<organism evidence="1 2">
    <name type="scientific">Nostoc flagelliforme FACHB-838</name>
    <dbReference type="NCBI Taxonomy" id="2692904"/>
    <lineage>
        <taxon>Bacteria</taxon>
        <taxon>Bacillati</taxon>
        <taxon>Cyanobacteriota</taxon>
        <taxon>Cyanophyceae</taxon>
        <taxon>Nostocales</taxon>
        <taxon>Nostocaceae</taxon>
        <taxon>Nostoc</taxon>
    </lineage>
</organism>
<comment type="caution">
    <text evidence="1">The sequence shown here is derived from an EMBL/GenBank/DDBJ whole genome shotgun (WGS) entry which is preliminary data.</text>
</comment>
<gene>
    <name evidence="1" type="ORF">H6G97_02255</name>
</gene>
<keyword evidence="2" id="KW-1185">Reference proteome</keyword>